<dbReference type="InterPro" id="IPR001314">
    <property type="entry name" value="Peptidase_S1A"/>
</dbReference>
<dbReference type="Pfam" id="PF00089">
    <property type="entry name" value="Trypsin"/>
    <property type="match status" value="1"/>
</dbReference>
<keyword evidence="1" id="KW-1015">Disulfide bond</keyword>
<evidence type="ECO:0000313" key="7">
    <source>
        <dbReference type="Proteomes" id="UP000030765"/>
    </source>
</evidence>
<comment type="similarity">
    <text evidence="2">Belongs to the peptidase S1 family. CLIP subfamily.</text>
</comment>
<keyword evidence="3" id="KW-0720">Serine protease</keyword>
<gene>
    <name evidence="5" type="ORF">ZHAS_00000577</name>
</gene>
<evidence type="ECO:0000259" key="4">
    <source>
        <dbReference type="PROSITE" id="PS50240"/>
    </source>
</evidence>
<evidence type="ECO:0000313" key="5">
    <source>
        <dbReference type="EMBL" id="KFB34895.1"/>
    </source>
</evidence>
<dbReference type="Gene3D" id="2.40.10.10">
    <property type="entry name" value="Trypsin-like serine proteases"/>
    <property type="match status" value="1"/>
</dbReference>
<dbReference type="AlphaFoldDB" id="A0A084VAA1"/>
<dbReference type="InterPro" id="IPR033116">
    <property type="entry name" value="TRYPSIN_SER"/>
</dbReference>
<dbReference type="EMBL" id="KE524109">
    <property type="protein sequence ID" value="KFB34895.1"/>
    <property type="molecule type" value="Genomic_DNA"/>
</dbReference>
<dbReference type="PROSITE" id="PS50240">
    <property type="entry name" value="TRYPSIN_DOM"/>
    <property type="match status" value="1"/>
</dbReference>
<feature type="domain" description="Peptidase S1" evidence="4">
    <location>
        <begin position="99"/>
        <end position="336"/>
    </location>
</feature>
<protein>
    <submittedName>
        <fullName evidence="5">AGAP000573-PB-like protein</fullName>
    </submittedName>
</protein>
<dbReference type="SUPFAM" id="SSF50494">
    <property type="entry name" value="Trypsin-like serine proteases"/>
    <property type="match status" value="1"/>
</dbReference>
<dbReference type="PANTHER" id="PTHR24252:SF7">
    <property type="entry name" value="HYALIN"/>
    <property type="match status" value="1"/>
</dbReference>
<dbReference type="Proteomes" id="UP000030765">
    <property type="component" value="Unassembled WGS sequence"/>
</dbReference>
<accession>A0A084VAA1</accession>
<keyword evidence="3" id="KW-0378">Hydrolase</keyword>
<dbReference type="PRINTS" id="PR00722">
    <property type="entry name" value="CHYMOTRYPSIN"/>
</dbReference>
<sequence>MVKLVSKVATVVIPDDQVLRKGDECELTKKPLRTGICRKATECPLSAGRNAVHCEFGVRDAVVCCPTAGGTGVSANRFTSIAKQECDAFLSRSSNLDNHVSGIRQQAALGEFPFMASVNFEGDDAGDVGCGAALISKRFLVTAAHCFGSFKPASVTLGTIRKDDPEANVYRVKEVHIHENYKRRQNDLALLELDTDVAEDSHTGPICLNSGMEFDSSTNLTVMGWGIDGNGGKTNRLYKGIVRKVNENLCKEKYNEARLTVQLNEKILCALGEKSPDNKEYTDACEGDSGGPLVMTVRGKFYLVGVISFGASCGGTIPGIYSQISQHIDWIERKVWGGQ</sequence>
<dbReference type="PROSITE" id="PS00135">
    <property type="entry name" value="TRYPSIN_SER"/>
    <property type="match status" value="1"/>
</dbReference>
<dbReference type="OMA" id="HTHEEYR"/>
<evidence type="ECO:0000256" key="2">
    <source>
        <dbReference type="ARBA" id="ARBA00024195"/>
    </source>
</evidence>
<dbReference type="STRING" id="74873.A0A084VAA1"/>
<dbReference type="EnsemblMetazoa" id="ASIC000577-RA">
    <property type="protein sequence ID" value="ASIC000577-PA"/>
    <property type="gene ID" value="ASIC000577"/>
</dbReference>
<dbReference type="SMART" id="SM00020">
    <property type="entry name" value="Tryp_SPc"/>
    <property type="match status" value="1"/>
</dbReference>
<evidence type="ECO:0000256" key="1">
    <source>
        <dbReference type="ARBA" id="ARBA00023157"/>
    </source>
</evidence>
<dbReference type="InterPro" id="IPR001254">
    <property type="entry name" value="Trypsin_dom"/>
</dbReference>
<dbReference type="OrthoDB" id="6357057at2759"/>
<organism evidence="5">
    <name type="scientific">Anopheles sinensis</name>
    <name type="common">Mosquito</name>
    <dbReference type="NCBI Taxonomy" id="74873"/>
    <lineage>
        <taxon>Eukaryota</taxon>
        <taxon>Metazoa</taxon>
        <taxon>Ecdysozoa</taxon>
        <taxon>Arthropoda</taxon>
        <taxon>Hexapoda</taxon>
        <taxon>Insecta</taxon>
        <taxon>Pterygota</taxon>
        <taxon>Neoptera</taxon>
        <taxon>Endopterygota</taxon>
        <taxon>Diptera</taxon>
        <taxon>Nematocera</taxon>
        <taxon>Culicoidea</taxon>
        <taxon>Culicidae</taxon>
        <taxon>Anophelinae</taxon>
        <taxon>Anopheles</taxon>
    </lineage>
</organism>
<dbReference type="VEuPathDB" id="VectorBase:ASIS017864"/>
<proteinExistence type="inferred from homology"/>
<reference evidence="6" key="2">
    <citation type="submission" date="2020-05" db="UniProtKB">
        <authorList>
            <consortium name="EnsemblMetazoa"/>
        </authorList>
    </citation>
    <scope>IDENTIFICATION</scope>
</reference>
<dbReference type="GO" id="GO:0006508">
    <property type="term" value="P:proteolysis"/>
    <property type="evidence" value="ECO:0007669"/>
    <property type="project" value="UniProtKB-KW"/>
</dbReference>
<name>A0A084VAA1_ANOSI</name>
<dbReference type="CDD" id="cd00190">
    <property type="entry name" value="Tryp_SPc"/>
    <property type="match status" value="1"/>
</dbReference>
<dbReference type="PROSITE" id="PS00134">
    <property type="entry name" value="TRYPSIN_HIS"/>
    <property type="match status" value="1"/>
</dbReference>
<dbReference type="InterPro" id="IPR018114">
    <property type="entry name" value="TRYPSIN_HIS"/>
</dbReference>
<keyword evidence="3" id="KW-0645">Protease</keyword>
<reference evidence="5 7" key="1">
    <citation type="journal article" date="2014" name="BMC Genomics">
        <title>Genome sequence of Anopheles sinensis provides insight into genetics basis of mosquito competence for malaria parasites.</title>
        <authorList>
            <person name="Zhou D."/>
            <person name="Zhang D."/>
            <person name="Ding G."/>
            <person name="Shi L."/>
            <person name="Hou Q."/>
            <person name="Ye Y."/>
            <person name="Xu Y."/>
            <person name="Zhou H."/>
            <person name="Xiong C."/>
            <person name="Li S."/>
            <person name="Yu J."/>
            <person name="Hong S."/>
            <person name="Yu X."/>
            <person name="Zou P."/>
            <person name="Chen C."/>
            <person name="Chang X."/>
            <person name="Wang W."/>
            <person name="Lv Y."/>
            <person name="Sun Y."/>
            <person name="Ma L."/>
            <person name="Shen B."/>
            <person name="Zhu C."/>
        </authorList>
    </citation>
    <scope>NUCLEOTIDE SEQUENCE [LARGE SCALE GENOMIC DNA]</scope>
</reference>
<dbReference type="InterPro" id="IPR043504">
    <property type="entry name" value="Peptidase_S1_PA_chymotrypsin"/>
</dbReference>
<dbReference type="EMBL" id="ATLV01003052">
    <property type="status" value="NOT_ANNOTATED_CDS"/>
    <property type="molecule type" value="Genomic_DNA"/>
</dbReference>
<evidence type="ECO:0000313" key="6">
    <source>
        <dbReference type="EnsemblMetazoa" id="ASIC000577-PA"/>
    </source>
</evidence>
<dbReference type="PANTHER" id="PTHR24252">
    <property type="entry name" value="ACROSIN-RELATED"/>
    <property type="match status" value="1"/>
</dbReference>
<keyword evidence="7" id="KW-1185">Reference proteome</keyword>
<dbReference type="VEuPathDB" id="VectorBase:ASIC000577"/>
<dbReference type="InterPro" id="IPR009003">
    <property type="entry name" value="Peptidase_S1_PA"/>
</dbReference>
<evidence type="ECO:0000256" key="3">
    <source>
        <dbReference type="RuleBase" id="RU363034"/>
    </source>
</evidence>
<dbReference type="GO" id="GO:0004252">
    <property type="term" value="F:serine-type endopeptidase activity"/>
    <property type="evidence" value="ECO:0007669"/>
    <property type="project" value="InterPro"/>
</dbReference>